<feature type="binding site" evidence="7">
    <location>
        <begin position="141"/>
        <end position="144"/>
    </location>
    <ligand>
        <name>NADP(+)</name>
        <dbReference type="ChEBI" id="CHEBI:58349"/>
    </ligand>
</feature>
<dbReference type="SMART" id="SM00822">
    <property type="entry name" value="PKS_KR"/>
    <property type="match status" value="1"/>
</dbReference>
<sequence length="379" mass="40037">MPKISSSSSSWRICHYLMIFFLVEILSLASEWVEASGLNASPQSKILFPLREEPITSRDSFPYLSKTRLQSSYPAFISQLLLPATHSDLNKVGATASSASSASSGSSTAFSPSFQLTYTGSDPSSSASGKPPRPLVALVTGASRGIGKKVAETLARAGVSEIICVSKSQAACEATSNELKALPCKSSAYSCDVSDGDAVEALMKRIALEHANIDILINNAGITKDVLFMRMSRKDWEDVIKTNLNSAFYFSSAVMRGMMKRKFGRIINMSSVVGVGGNHGQANYAASKAGLIGFTKSLAREVGKLGITVNAVAPGFIISDMTDKMTEEAKAATLNTIPAGRLGLQEEVASLVAYLASDQAAYINGKVIPVDGGMLFGGS</sequence>
<dbReference type="Pfam" id="PF13561">
    <property type="entry name" value="adh_short_C2"/>
    <property type="match status" value="1"/>
</dbReference>
<feature type="binding site" evidence="7">
    <location>
        <position position="219"/>
    </location>
    <ligand>
        <name>NADP(+)</name>
        <dbReference type="ChEBI" id="CHEBI:58349"/>
    </ligand>
</feature>
<dbReference type="PRINTS" id="PR00081">
    <property type="entry name" value="GDHRDH"/>
</dbReference>
<proteinExistence type="evidence at transcript level"/>
<dbReference type="SUPFAM" id="SSF51735">
    <property type="entry name" value="NAD(P)-binding Rossmann-fold domains"/>
    <property type="match status" value="1"/>
</dbReference>
<dbReference type="EC" id="1.1.1.100" evidence="2"/>
<keyword evidence="4" id="KW-0560">Oxidoreductase</keyword>
<dbReference type="InterPro" id="IPR050259">
    <property type="entry name" value="SDR"/>
</dbReference>
<keyword evidence="3 7" id="KW-0521">NADP</keyword>
<dbReference type="GO" id="GO:0051287">
    <property type="term" value="F:NAD binding"/>
    <property type="evidence" value="ECO:0007669"/>
    <property type="project" value="InterPro"/>
</dbReference>
<feature type="binding site" evidence="7">
    <location>
        <begin position="284"/>
        <end position="288"/>
    </location>
    <ligand>
        <name>NADP(+)</name>
        <dbReference type="ChEBI" id="CHEBI:58349"/>
    </ligand>
</feature>
<feature type="binding site" evidence="7">
    <location>
        <position position="317"/>
    </location>
    <ligand>
        <name>NADP(+)</name>
        <dbReference type="ChEBI" id="CHEBI:58349"/>
    </ligand>
</feature>
<dbReference type="Gene3D" id="3.40.50.720">
    <property type="entry name" value="NAD(P)-binding Rossmann-like Domain"/>
    <property type="match status" value="1"/>
</dbReference>
<dbReference type="PANTHER" id="PTHR42879">
    <property type="entry name" value="3-OXOACYL-(ACYL-CARRIER-PROTEIN) REDUCTASE"/>
    <property type="match status" value="1"/>
</dbReference>
<feature type="domain" description="Ketoreductase" evidence="9">
    <location>
        <begin position="135"/>
        <end position="315"/>
    </location>
</feature>
<comment type="similarity">
    <text evidence="1">Belongs to the short-chain dehydrogenases/reductases (SDR) family.</text>
</comment>
<accession>A0A3Q8UC80</accession>
<dbReference type="PRINTS" id="PR00080">
    <property type="entry name" value="SDRFAMILY"/>
</dbReference>
<dbReference type="EMBL" id="MK265934">
    <property type="protein sequence ID" value="AZL94671.1"/>
    <property type="molecule type" value="mRNA"/>
</dbReference>
<evidence type="ECO:0000256" key="5">
    <source>
        <dbReference type="ARBA" id="ARBA00048508"/>
    </source>
</evidence>
<dbReference type="PANTHER" id="PTHR42879:SF2">
    <property type="entry name" value="3-OXOACYL-[ACYL-CARRIER-PROTEIN] REDUCTASE FABG"/>
    <property type="match status" value="1"/>
</dbReference>
<dbReference type="InterPro" id="IPR036291">
    <property type="entry name" value="NAD(P)-bd_dom_sf"/>
</dbReference>
<evidence type="ECO:0000256" key="2">
    <source>
        <dbReference type="ARBA" id="ARBA00012948"/>
    </source>
</evidence>
<dbReference type="NCBIfam" id="TIGR01830">
    <property type="entry name" value="3oxo_ACP_reduc"/>
    <property type="match status" value="1"/>
</dbReference>
<reference evidence="11" key="1">
    <citation type="journal article" date="2018" name="Genome Biol. Evol.">
        <title>Nephromyces encodes a urate metabolism pathway and predicted peroxisomes, demonstrating these are not ancient losses of apicomplexans.</title>
        <authorList>
            <person name="Paight C."/>
            <person name="Slamovits C.H."/>
            <person name="Saffo M.B."/>
            <person name="Lane C.E."/>
        </authorList>
    </citation>
    <scope>NUCLEOTIDE SEQUENCE</scope>
    <source>
        <strain evidence="10">Neph165</strain>
        <strain evidence="11">Neph431</strain>
    </source>
</reference>
<feature type="signal peptide" evidence="8">
    <location>
        <begin position="1"/>
        <end position="29"/>
    </location>
</feature>
<dbReference type="AlphaFoldDB" id="A0A3Q8UC80"/>
<dbReference type="FunFam" id="3.40.50.720:FF:000115">
    <property type="entry name" value="3-oxoacyl-[acyl-carrier-protein] reductase FabG"/>
    <property type="match status" value="1"/>
</dbReference>
<organism evidence="11">
    <name type="scientific">Nephromyces sp. MMRI</name>
    <dbReference type="NCBI Taxonomy" id="2496275"/>
    <lineage>
        <taxon>Eukaryota</taxon>
        <taxon>Sar</taxon>
        <taxon>Alveolata</taxon>
        <taxon>Apicomplexa</taxon>
        <taxon>Aconoidasida</taxon>
        <taxon>Nephromycida</taxon>
        <taxon>Nephromyces</taxon>
    </lineage>
</organism>
<evidence type="ECO:0000256" key="3">
    <source>
        <dbReference type="ARBA" id="ARBA00022857"/>
    </source>
</evidence>
<keyword evidence="8" id="KW-0732">Signal</keyword>
<protein>
    <recommendedName>
        <fullName evidence="2">3-oxoacyl-[acyl-carrier-protein] reductase</fullName>
        <ecNumber evidence="2">1.1.1.100</ecNumber>
    </recommendedName>
</protein>
<dbReference type="PROSITE" id="PS00061">
    <property type="entry name" value="ADH_SHORT"/>
    <property type="match status" value="1"/>
</dbReference>
<dbReference type="NCBIfam" id="NF009466">
    <property type="entry name" value="PRK12826.1-2"/>
    <property type="match status" value="1"/>
</dbReference>
<dbReference type="CDD" id="cd05333">
    <property type="entry name" value="BKR_SDR_c"/>
    <property type="match status" value="1"/>
</dbReference>
<dbReference type="GO" id="GO:0004316">
    <property type="term" value="F:3-oxoacyl-[acyl-carrier-protein] reductase (NADPH) activity"/>
    <property type="evidence" value="ECO:0007669"/>
    <property type="project" value="UniProtKB-EC"/>
</dbReference>
<dbReference type="InterPro" id="IPR020904">
    <property type="entry name" value="Sc_DH/Rdtase_CS"/>
</dbReference>
<evidence type="ECO:0000313" key="11">
    <source>
        <dbReference type="EMBL" id="AZL94672.1"/>
    </source>
</evidence>
<dbReference type="InterPro" id="IPR011284">
    <property type="entry name" value="3oxo_ACP_reduc"/>
</dbReference>
<evidence type="ECO:0000256" key="6">
    <source>
        <dbReference type="PIRSR" id="PIRSR611284-1"/>
    </source>
</evidence>
<dbReference type="InterPro" id="IPR057326">
    <property type="entry name" value="KR_dom"/>
</dbReference>
<dbReference type="EMBL" id="MK266200">
    <property type="protein sequence ID" value="AZL94672.1"/>
    <property type="molecule type" value="mRNA"/>
</dbReference>
<feature type="active site" description="Proton acceptor" evidence="6">
    <location>
        <position position="284"/>
    </location>
</feature>
<evidence type="ECO:0000256" key="1">
    <source>
        <dbReference type="ARBA" id="ARBA00006484"/>
    </source>
</evidence>
<evidence type="ECO:0000256" key="4">
    <source>
        <dbReference type="ARBA" id="ARBA00023002"/>
    </source>
</evidence>
<evidence type="ECO:0000256" key="8">
    <source>
        <dbReference type="SAM" id="SignalP"/>
    </source>
</evidence>
<name>A0A3Q8UC80_9APIC</name>
<evidence type="ECO:0000256" key="7">
    <source>
        <dbReference type="PIRSR" id="PIRSR611284-2"/>
    </source>
</evidence>
<comment type="catalytic activity">
    <reaction evidence="5">
        <text>a (3R)-hydroxyacyl-[ACP] + NADP(+) = a 3-oxoacyl-[ACP] + NADPH + H(+)</text>
        <dbReference type="Rhea" id="RHEA:17397"/>
        <dbReference type="Rhea" id="RHEA-COMP:9916"/>
        <dbReference type="Rhea" id="RHEA-COMP:9945"/>
        <dbReference type="ChEBI" id="CHEBI:15378"/>
        <dbReference type="ChEBI" id="CHEBI:57783"/>
        <dbReference type="ChEBI" id="CHEBI:58349"/>
        <dbReference type="ChEBI" id="CHEBI:78776"/>
        <dbReference type="ChEBI" id="CHEBI:78827"/>
        <dbReference type="EC" id="1.1.1.100"/>
    </reaction>
</comment>
<feature type="chain" id="PRO_5036090249" description="3-oxoacyl-[acyl-carrier-protein] reductase" evidence="8">
    <location>
        <begin position="30"/>
        <end position="379"/>
    </location>
</feature>
<dbReference type="InterPro" id="IPR002347">
    <property type="entry name" value="SDR_fam"/>
</dbReference>
<dbReference type="GO" id="GO:0006633">
    <property type="term" value="P:fatty acid biosynthetic process"/>
    <property type="evidence" value="ECO:0007669"/>
    <property type="project" value="InterPro"/>
</dbReference>
<evidence type="ECO:0000313" key="10">
    <source>
        <dbReference type="EMBL" id="AZL94671.1"/>
    </source>
</evidence>
<evidence type="ECO:0000259" key="9">
    <source>
        <dbReference type="SMART" id="SM00822"/>
    </source>
</evidence>